<feature type="domain" description="HTH cro/C1-type" evidence="1">
    <location>
        <begin position="32"/>
        <end position="55"/>
    </location>
</feature>
<reference evidence="2" key="1">
    <citation type="submission" date="2022-02" db="EMBL/GenBank/DDBJ databases">
        <authorList>
            <person name="Leng L."/>
        </authorList>
    </citation>
    <scope>NUCLEOTIDE SEQUENCE</scope>
    <source>
        <strain evidence="2">JI</strain>
    </source>
</reference>
<dbReference type="Proteomes" id="UP001154312">
    <property type="component" value="Unassembled WGS sequence"/>
</dbReference>
<accession>A0A9X4JVZ9</accession>
<protein>
    <submittedName>
        <fullName evidence="2">Transcriptional regulator</fullName>
    </submittedName>
</protein>
<evidence type="ECO:0000313" key="2">
    <source>
        <dbReference type="EMBL" id="MDF9409251.1"/>
    </source>
</evidence>
<dbReference type="EMBL" id="JAKOAV010000026">
    <property type="protein sequence ID" value="MDF9409251.1"/>
    <property type="molecule type" value="Genomic_DNA"/>
</dbReference>
<evidence type="ECO:0000259" key="1">
    <source>
        <dbReference type="PROSITE" id="PS50943"/>
    </source>
</evidence>
<proteinExistence type="predicted"/>
<comment type="caution">
    <text evidence="2">The sequence shown here is derived from an EMBL/GenBank/DDBJ whole genome shotgun (WGS) entry which is preliminary data.</text>
</comment>
<dbReference type="AlphaFoldDB" id="A0A9X4JVZ9"/>
<gene>
    <name evidence="2" type="ORF">L7E55_12930</name>
</gene>
<organism evidence="2 3">
    <name type="scientific">Pelotomaculum isophthalicicum JI</name>
    <dbReference type="NCBI Taxonomy" id="947010"/>
    <lineage>
        <taxon>Bacteria</taxon>
        <taxon>Bacillati</taxon>
        <taxon>Bacillota</taxon>
        <taxon>Clostridia</taxon>
        <taxon>Eubacteriales</taxon>
        <taxon>Desulfotomaculaceae</taxon>
        <taxon>Pelotomaculum</taxon>
    </lineage>
</organism>
<dbReference type="PROSITE" id="PS50943">
    <property type="entry name" value="HTH_CROC1"/>
    <property type="match status" value="1"/>
</dbReference>
<dbReference type="InterPro" id="IPR001387">
    <property type="entry name" value="Cro/C1-type_HTH"/>
</dbReference>
<sequence length="177" mass="20255">MCVLDLIRLGEKIISRRKINHIVSSMLNLRGKGLSQTEVASKLGVDRTLVCRLENLGEIRKGRRLAVFGFPVLNKVEIREVLEREGVDFIFLMSEEERWEFVKQKSGVDLFDAIMDLIVKAHSFDQVLVIGSNQRIKIFEAVLDKEVVGFEIGESPIREDKYVDPDELVDLVRAIKE</sequence>
<keyword evidence="3" id="KW-1185">Reference proteome</keyword>
<evidence type="ECO:0000313" key="3">
    <source>
        <dbReference type="Proteomes" id="UP001154312"/>
    </source>
</evidence>
<dbReference type="RefSeq" id="WP_277444701.1">
    <property type="nucleotide sequence ID" value="NZ_JAKOAV010000026.1"/>
</dbReference>
<name>A0A9X4JVZ9_9FIRM</name>